<evidence type="ECO:0000256" key="5">
    <source>
        <dbReference type="ARBA" id="ARBA00023012"/>
    </source>
</evidence>
<keyword evidence="6" id="KW-1133">Transmembrane helix</keyword>
<dbReference type="PANTHER" id="PTHR24421">
    <property type="entry name" value="NITRATE/NITRITE SENSOR PROTEIN NARX-RELATED"/>
    <property type="match status" value="1"/>
</dbReference>
<keyword evidence="8" id="KW-0547">Nucleotide-binding</keyword>
<comment type="catalytic activity">
    <reaction evidence="1">
        <text>ATP + protein L-histidine = ADP + protein N-phospho-L-histidine.</text>
        <dbReference type="EC" id="2.7.13.3"/>
    </reaction>
</comment>
<dbReference type="EMBL" id="JBHSQB010000021">
    <property type="protein sequence ID" value="MFC6098284.1"/>
    <property type="molecule type" value="Genomic_DNA"/>
</dbReference>
<dbReference type="InterPro" id="IPR036890">
    <property type="entry name" value="HATPase_C_sf"/>
</dbReference>
<evidence type="ECO:0000256" key="1">
    <source>
        <dbReference type="ARBA" id="ARBA00000085"/>
    </source>
</evidence>
<feature type="domain" description="Histidine kinase" evidence="7">
    <location>
        <begin position="473"/>
        <end position="665"/>
    </location>
</feature>
<accession>A0ABW1PSS3</accession>
<reference evidence="9" key="1">
    <citation type="journal article" date="2019" name="Int. J. Syst. Evol. Microbiol.">
        <title>The Global Catalogue of Microorganisms (GCM) 10K type strain sequencing project: providing services to taxonomists for standard genome sequencing and annotation.</title>
        <authorList>
            <consortium name="The Broad Institute Genomics Platform"/>
            <consortium name="The Broad Institute Genome Sequencing Center for Infectious Disease"/>
            <person name="Wu L."/>
            <person name="Ma J."/>
        </authorList>
    </citation>
    <scope>NUCLEOTIDE SEQUENCE [LARGE SCALE GENOMIC DNA]</scope>
    <source>
        <strain evidence="9">CCUG 49679</strain>
    </source>
</reference>
<gene>
    <name evidence="8" type="ORF">ACFPVY_16660</name>
</gene>
<dbReference type="Gene3D" id="3.30.565.10">
    <property type="entry name" value="Histidine kinase-like ATPase, C-terminal domain"/>
    <property type="match status" value="1"/>
</dbReference>
<protein>
    <recommendedName>
        <fullName evidence="2">histidine kinase</fullName>
        <ecNumber evidence="2">2.7.13.3</ecNumber>
    </recommendedName>
</protein>
<dbReference type="PROSITE" id="PS50109">
    <property type="entry name" value="HIS_KIN"/>
    <property type="match status" value="1"/>
</dbReference>
<dbReference type="SUPFAM" id="SSF48452">
    <property type="entry name" value="TPR-like"/>
    <property type="match status" value="1"/>
</dbReference>
<keyword evidence="5" id="KW-0902">Two-component regulatory system</keyword>
<dbReference type="GO" id="GO:0005524">
    <property type="term" value="F:ATP binding"/>
    <property type="evidence" value="ECO:0007669"/>
    <property type="project" value="UniProtKB-KW"/>
</dbReference>
<keyword evidence="6" id="KW-0812">Transmembrane</keyword>
<dbReference type="InterPro" id="IPR050482">
    <property type="entry name" value="Sensor_HK_TwoCompSys"/>
</dbReference>
<dbReference type="PANTHER" id="PTHR24421:SF10">
    <property type="entry name" value="NITRATE_NITRITE SENSOR PROTEIN NARQ"/>
    <property type="match status" value="1"/>
</dbReference>
<comment type="caution">
    <text evidence="8">The sequence shown here is derived from an EMBL/GenBank/DDBJ whole genome shotgun (WGS) entry which is preliminary data.</text>
</comment>
<dbReference type="InterPro" id="IPR005467">
    <property type="entry name" value="His_kinase_dom"/>
</dbReference>
<organism evidence="8 9">
    <name type="scientific">Flavobacterium qiangtangense</name>
    <dbReference type="NCBI Taxonomy" id="1442595"/>
    <lineage>
        <taxon>Bacteria</taxon>
        <taxon>Pseudomonadati</taxon>
        <taxon>Bacteroidota</taxon>
        <taxon>Flavobacteriia</taxon>
        <taxon>Flavobacteriales</taxon>
        <taxon>Flavobacteriaceae</taxon>
        <taxon>Flavobacterium</taxon>
    </lineage>
</organism>
<dbReference type="InterPro" id="IPR011990">
    <property type="entry name" value="TPR-like_helical_dom_sf"/>
</dbReference>
<dbReference type="Pfam" id="PF02518">
    <property type="entry name" value="HATPase_c"/>
    <property type="match status" value="1"/>
</dbReference>
<proteinExistence type="predicted"/>
<evidence type="ECO:0000313" key="9">
    <source>
        <dbReference type="Proteomes" id="UP001596287"/>
    </source>
</evidence>
<evidence type="ECO:0000256" key="3">
    <source>
        <dbReference type="ARBA" id="ARBA00022679"/>
    </source>
</evidence>
<dbReference type="Proteomes" id="UP001596287">
    <property type="component" value="Unassembled WGS sequence"/>
</dbReference>
<dbReference type="CDD" id="cd16917">
    <property type="entry name" value="HATPase_UhpB-NarQ-NarX-like"/>
    <property type="match status" value="1"/>
</dbReference>
<dbReference type="SUPFAM" id="SSF55874">
    <property type="entry name" value="ATPase domain of HSP90 chaperone/DNA topoisomerase II/histidine kinase"/>
    <property type="match status" value="1"/>
</dbReference>
<keyword evidence="9" id="KW-1185">Reference proteome</keyword>
<dbReference type="EC" id="2.7.13.3" evidence="2"/>
<keyword evidence="8" id="KW-0067">ATP-binding</keyword>
<evidence type="ECO:0000256" key="2">
    <source>
        <dbReference type="ARBA" id="ARBA00012438"/>
    </source>
</evidence>
<feature type="transmembrane region" description="Helical" evidence="6">
    <location>
        <begin position="406"/>
        <end position="425"/>
    </location>
</feature>
<keyword evidence="6" id="KW-0472">Membrane</keyword>
<dbReference type="RefSeq" id="WP_379793295.1">
    <property type="nucleotide sequence ID" value="NZ_JBHSQB010000021.1"/>
</dbReference>
<evidence type="ECO:0000256" key="6">
    <source>
        <dbReference type="SAM" id="Phobius"/>
    </source>
</evidence>
<dbReference type="SMART" id="SM00387">
    <property type="entry name" value="HATPase_c"/>
    <property type="match status" value="1"/>
</dbReference>
<sequence length="665" mass="77808">MIKFFVIFFVLFFSLGLDAQISRELNEELHDSLKPKNINKPDLKELCAIVDNKALSLVAFSGEMRQIATEIEKQLPYIKKREEKIMALYTLMIFDYNFPSDDNINLKNNTLLLEIIEKNKVGYEKQYFNCLLIKANYHCGLYNFEEAINLIQQALIQKSKIKNKNIVAGAYLTLAEIYKKIHLYDEALLNLDNATKTADHTSDYYNKYFKYYAFLKKSELNILKHIDTKENKYLEIAKTSLDEILKNDLKDRWLSLWYLQNGYISYLEKKYALSQSQLDKALNISFEERENSAIACRFETLKGLLFIKTAKEKEGIKLIEKFYDETADDFYYEITIKELYEYYKSEENYIKANFYLEKIFETKTLQDNFKYKGAVFTANKKYDVREKQIEIERLEGQAVIKKKQNYLILFGVLFVSSIIISVLLFKNRQNKIKRLQKEKEYSENIKLMQEYLYDEEAKMHGEQNAIIKQQKIEIGQNIHNDVLGSIVALNYLIEDYKSKATNEHERNSFHEISLETNSIYTELRNFSHSLTKNENLHQNFNLIAYIENIQNRFSEIGLLNIIFDADTKNLETMLTSNIKSEIYYLIKESVSNTLKHANATQLIIKISFEKTNCIIKISDDGEGLKSSQQDGVGLSSIKERIERIDGTVKFESSLHGTDITAHIPI</sequence>
<keyword evidence="4" id="KW-0418">Kinase</keyword>
<evidence type="ECO:0000313" key="8">
    <source>
        <dbReference type="EMBL" id="MFC6098284.1"/>
    </source>
</evidence>
<evidence type="ECO:0000256" key="4">
    <source>
        <dbReference type="ARBA" id="ARBA00022777"/>
    </source>
</evidence>
<evidence type="ECO:0000259" key="7">
    <source>
        <dbReference type="PROSITE" id="PS50109"/>
    </source>
</evidence>
<name>A0ABW1PSS3_9FLAO</name>
<keyword evidence="3" id="KW-0808">Transferase</keyword>
<dbReference type="Gene3D" id="1.25.40.10">
    <property type="entry name" value="Tetratricopeptide repeat domain"/>
    <property type="match status" value="1"/>
</dbReference>
<dbReference type="InterPro" id="IPR003594">
    <property type="entry name" value="HATPase_dom"/>
</dbReference>